<keyword evidence="2" id="KW-0812">Transmembrane</keyword>
<evidence type="ECO:0000313" key="4">
    <source>
        <dbReference type="Proteomes" id="UP001374584"/>
    </source>
</evidence>
<comment type="caution">
    <text evidence="3">The sequence shown here is derived from an EMBL/GenBank/DDBJ whole genome shotgun (WGS) entry which is preliminary data.</text>
</comment>
<feature type="transmembrane region" description="Helical" evidence="2">
    <location>
        <begin position="87"/>
        <end position="107"/>
    </location>
</feature>
<protein>
    <submittedName>
        <fullName evidence="3">Uncharacterized protein</fullName>
    </submittedName>
</protein>
<proteinExistence type="predicted"/>
<sequence>MDGIRQQRPECIARRAREADEAAEVAYLKELYHQNDPEVMIRVFESQPSLNNSPLALFEYMIALVKVDRLDESEFLKTLRRGLEPGTLVGSVVFDLFLIHVVCVVVPKAGELKNIADLGVWLVELFWSFWVVYWLHCYSIIVIITLGYA</sequence>
<keyword evidence="2" id="KW-1133">Transmembrane helix</keyword>
<keyword evidence="2" id="KW-0472">Membrane</keyword>
<dbReference type="GO" id="GO:0030001">
    <property type="term" value="P:metal ion transport"/>
    <property type="evidence" value="ECO:0007669"/>
    <property type="project" value="TreeGrafter"/>
</dbReference>
<evidence type="ECO:0000313" key="3">
    <source>
        <dbReference type="EMBL" id="KAK7368294.1"/>
    </source>
</evidence>
<dbReference type="AlphaFoldDB" id="A0AAN9N7W9"/>
<dbReference type="EMBL" id="JAYMYR010000004">
    <property type="protein sequence ID" value="KAK7368294.1"/>
    <property type="molecule type" value="Genomic_DNA"/>
</dbReference>
<gene>
    <name evidence="3" type="ORF">VNO80_10319</name>
</gene>
<evidence type="ECO:0000256" key="2">
    <source>
        <dbReference type="SAM" id="Phobius"/>
    </source>
</evidence>
<keyword evidence="1" id="KW-0406">Ion transport</keyword>
<name>A0AAN9N7W9_PHACN</name>
<keyword evidence="1" id="KW-0813">Transport</keyword>
<accession>A0AAN9N7W9</accession>
<reference evidence="3 4" key="1">
    <citation type="submission" date="2024-01" db="EMBL/GenBank/DDBJ databases">
        <title>The genomes of 5 underutilized Papilionoideae crops provide insights into root nodulation and disease resistanc.</title>
        <authorList>
            <person name="Jiang F."/>
        </authorList>
    </citation>
    <scope>NUCLEOTIDE SEQUENCE [LARGE SCALE GENOMIC DNA]</scope>
    <source>
        <strain evidence="3">JINMINGXINNONG_FW02</strain>
        <tissue evidence="3">Leaves</tissue>
    </source>
</reference>
<dbReference type="PANTHER" id="PTHR11878">
    <property type="entry name" value="SODIUM/CALCIUM EXCHANGER"/>
    <property type="match status" value="1"/>
</dbReference>
<dbReference type="InterPro" id="IPR051171">
    <property type="entry name" value="CaCA"/>
</dbReference>
<dbReference type="Proteomes" id="UP001374584">
    <property type="component" value="Unassembled WGS sequence"/>
</dbReference>
<keyword evidence="4" id="KW-1185">Reference proteome</keyword>
<dbReference type="PANTHER" id="PTHR11878:SF65">
    <property type="entry name" value="NA_CA-EXCHANGE PROTEIN, ISOFORM G"/>
    <property type="match status" value="1"/>
</dbReference>
<dbReference type="GO" id="GO:0016020">
    <property type="term" value="C:membrane"/>
    <property type="evidence" value="ECO:0007669"/>
    <property type="project" value="TreeGrafter"/>
</dbReference>
<feature type="transmembrane region" description="Helical" evidence="2">
    <location>
        <begin position="127"/>
        <end position="148"/>
    </location>
</feature>
<organism evidence="3 4">
    <name type="scientific">Phaseolus coccineus</name>
    <name type="common">Scarlet runner bean</name>
    <name type="synonym">Phaseolus multiflorus</name>
    <dbReference type="NCBI Taxonomy" id="3886"/>
    <lineage>
        <taxon>Eukaryota</taxon>
        <taxon>Viridiplantae</taxon>
        <taxon>Streptophyta</taxon>
        <taxon>Embryophyta</taxon>
        <taxon>Tracheophyta</taxon>
        <taxon>Spermatophyta</taxon>
        <taxon>Magnoliopsida</taxon>
        <taxon>eudicotyledons</taxon>
        <taxon>Gunneridae</taxon>
        <taxon>Pentapetalae</taxon>
        <taxon>rosids</taxon>
        <taxon>fabids</taxon>
        <taxon>Fabales</taxon>
        <taxon>Fabaceae</taxon>
        <taxon>Papilionoideae</taxon>
        <taxon>50 kb inversion clade</taxon>
        <taxon>NPAAA clade</taxon>
        <taxon>indigoferoid/millettioid clade</taxon>
        <taxon>Phaseoleae</taxon>
        <taxon>Phaseolus</taxon>
    </lineage>
</organism>
<evidence type="ECO:0000256" key="1">
    <source>
        <dbReference type="ARBA" id="ARBA00023065"/>
    </source>
</evidence>